<feature type="transmembrane region" description="Helical" evidence="8">
    <location>
        <begin position="103"/>
        <end position="122"/>
    </location>
</feature>
<gene>
    <name evidence="10" type="ORF">EDM58_18295</name>
</gene>
<keyword evidence="4 8" id="KW-0812">Transmembrane</keyword>
<dbReference type="Pfam" id="PF07690">
    <property type="entry name" value="MFS_1"/>
    <property type="match status" value="1"/>
</dbReference>
<reference evidence="10 11" key="1">
    <citation type="submission" date="2018-10" db="EMBL/GenBank/DDBJ databases">
        <title>Phylogenomics of Brevibacillus.</title>
        <authorList>
            <person name="Dunlap C."/>
        </authorList>
    </citation>
    <scope>NUCLEOTIDE SEQUENCE [LARGE SCALE GENOMIC DNA]</scope>
    <source>
        <strain evidence="10 11">JCM 15085</strain>
    </source>
</reference>
<evidence type="ECO:0000256" key="4">
    <source>
        <dbReference type="ARBA" id="ARBA00022692"/>
    </source>
</evidence>
<comment type="caution">
    <text evidence="10">The sequence shown here is derived from an EMBL/GenBank/DDBJ whole genome shotgun (WGS) entry which is preliminary data.</text>
</comment>
<keyword evidence="3" id="KW-1003">Cell membrane</keyword>
<feature type="transmembrane region" description="Helical" evidence="8">
    <location>
        <begin position="337"/>
        <end position="360"/>
    </location>
</feature>
<evidence type="ECO:0000256" key="3">
    <source>
        <dbReference type="ARBA" id="ARBA00022475"/>
    </source>
</evidence>
<keyword evidence="5 8" id="KW-1133">Transmembrane helix</keyword>
<dbReference type="SUPFAM" id="SSF103473">
    <property type="entry name" value="MFS general substrate transporter"/>
    <property type="match status" value="1"/>
</dbReference>
<dbReference type="InterPro" id="IPR020846">
    <property type="entry name" value="MFS_dom"/>
</dbReference>
<evidence type="ECO:0000256" key="2">
    <source>
        <dbReference type="ARBA" id="ARBA00022448"/>
    </source>
</evidence>
<feature type="transmembrane region" description="Helical" evidence="8">
    <location>
        <begin position="213"/>
        <end position="234"/>
    </location>
</feature>
<protein>
    <submittedName>
        <fullName evidence="10">MFS transporter</fullName>
    </submittedName>
</protein>
<dbReference type="InterPro" id="IPR011701">
    <property type="entry name" value="MFS"/>
</dbReference>
<dbReference type="GO" id="GO:0005886">
    <property type="term" value="C:plasma membrane"/>
    <property type="evidence" value="ECO:0007669"/>
    <property type="project" value="UniProtKB-SubCell"/>
</dbReference>
<keyword evidence="6 8" id="KW-0472">Membrane</keyword>
<dbReference type="PANTHER" id="PTHR23517:SF2">
    <property type="entry name" value="MULTIDRUG RESISTANCE PROTEIN MDTH"/>
    <property type="match status" value="1"/>
</dbReference>
<feature type="compositionally biased region" description="Gly residues" evidence="7">
    <location>
        <begin position="408"/>
        <end position="417"/>
    </location>
</feature>
<sequence>MEASTALIWRNKRYLMLLVLVFFMHLAAYLIVPVFPIFLQKVRSLSLSEVGLILGVGSFAYQAGSLLGGPLPDRFGRRFVMMTGALLQGSAMLGYHYAHAYGLFLLFSSVNGLGVGLLSPTIKAMIADQVMPDQRTIAFSWRGIFAHSGIIVAGLLITWLTSIGKQPFLLAALVFLILAILTRVSLPADHCTGPECPRTPLVEYRHILTHRSYMMFSGIMLLLWALYAQFTMILPLRGEAVLHSATLIGLIWTINSVSVVLFQGAVSRFVLQRISPYLALTLGILMLGIGLTALGWANHFIALSGAALLFIFGEMLFMPVQDSLVGHFAQEKWLGAYFGFSNFVSGIGTALGTSIGGALVQRLGGVTSVNPWIVYAIATVFLAVILGLFAIYATARHKKGTPPSRQGAGQGNKEGAV</sequence>
<dbReference type="AlphaFoldDB" id="A0A3M8CJ73"/>
<feature type="transmembrane region" description="Helical" evidence="8">
    <location>
        <begin position="50"/>
        <end position="67"/>
    </location>
</feature>
<dbReference type="InterPro" id="IPR036259">
    <property type="entry name" value="MFS_trans_sf"/>
</dbReference>
<feature type="transmembrane region" description="Helical" evidence="8">
    <location>
        <begin position="372"/>
        <end position="395"/>
    </location>
</feature>
<accession>A0A3M8CJ73</accession>
<comment type="subcellular location">
    <subcellularLocation>
        <location evidence="1">Cell membrane</location>
        <topology evidence="1">Multi-pass membrane protein</topology>
    </subcellularLocation>
</comment>
<dbReference type="PROSITE" id="PS50850">
    <property type="entry name" value="MFS"/>
    <property type="match status" value="1"/>
</dbReference>
<feature type="transmembrane region" description="Helical" evidence="8">
    <location>
        <begin position="300"/>
        <end position="317"/>
    </location>
</feature>
<feature type="transmembrane region" description="Helical" evidence="8">
    <location>
        <begin position="168"/>
        <end position="186"/>
    </location>
</feature>
<evidence type="ECO:0000256" key="5">
    <source>
        <dbReference type="ARBA" id="ARBA00022989"/>
    </source>
</evidence>
<dbReference type="PANTHER" id="PTHR23517">
    <property type="entry name" value="RESISTANCE PROTEIN MDTM, PUTATIVE-RELATED-RELATED"/>
    <property type="match status" value="1"/>
</dbReference>
<organism evidence="10 11">
    <name type="scientific">Brevibacillus panacihumi</name>
    <dbReference type="NCBI Taxonomy" id="497735"/>
    <lineage>
        <taxon>Bacteria</taxon>
        <taxon>Bacillati</taxon>
        <taxon>Bacillota</taxon>
        <taxon>Bacilli</taxon>
        <taxon>Bacillales</taxon>
        <taxon>Paenibacillaceae</taxon>
        <taxon>Brevibacillus</taxon>
    </lineage>
</organism>
<feature type="transmembrane region" description="Helical" evidence="8">
    <location>
        <begin position="143"/>
        <end position="162"/>
    </location>
</feature>
<dbReference type="EMBL" id="RHHT01000045">
    <property type="protein sequence ID" value="RNB75631.1"/>
    <property type="molecule type" value="Genomic_DNA"/>
</dbReference>
<name>A0A3M8CJ73_9BACL</name>
<evidence type="ECO:0000256" key="1">
    <source>
        <dbReference type="ARBA" id="ARBA00004651"/>
    </source>
</evidence>
<evidence type="ECO:0000259" key="9">
    <source>
        <dbReference type="PROSITE" id="PS50850"/>
    </source>
</evidence>
<keyword evidence="2" id="KW-0813">Transport</keyword>
<feature type="domain" description="Major facilitator superfamily (MFS) profile" evidence="9">
    <location>
        <begin position="13"/>
        <end position="396"/>
    </location>
</feature>
<evidence type="ECO:0000256" key="8">
    <source>
        <dbReference type="SAM" id="Phobius"/>
    </source>
</evidence>
<evidence type="ECO:0000256" key="6">
    <source>
        <dbReference type="ARBA" id="ARBA00023136"/>
    </source>
</evidence>
<dbReference type="GO" id="GO:0022857">
    <property type="term" value="F:transmembrane transporter activity"/>
    <property type="evidence" value="ECO:0007669"/>
    <property type="project" value="InterPro"/>
</dbReference>
<dbReference type="RefSeq" id="WP_122914602.1">
    <property type="nucleotide sequence ID" value="NZ_RHHT01000045.1"/>
</dbReference>
<evidence type="ECO:0000313" key="11">
    <source>
        <dbReference type="Proteomes" id="UP000281915"/>
    </source>
</evidence>
<proteinExistence type="predicted"/>
<feature type="transmembrane region" description="Helical" evidence="8">
    <location>
        <begin position="240"/>
        <end position="262"/>
    </location>
</feature>
<dbReference type="Proteomes" id="UP000281915">
    <property type="component" value="Unassembled WGS sequence"/>
</dbReference>
<dbReference type="Gene3D" id="1.20.1250.20">
    <property type="entry name" value="MFS general substrate transporter like domains"/>
    <property type="match status" value="1"/>
</dbReference>
<feature type="region of interest" description="Disordered" evidence="7">
    <location>
        <begin position="398"/>
        <end position="417"/>
    </location>
</feature>
<evidence type="ECO:0000313" key="10">
    <source>
        <dbReference type="EMBL" id="RNB75631.1"/>
    </source>
</evidence>
<feature type="transmembrane region" description="Helical" evidence="8">
    <location>
        <begin position="14"/>
        <end position="38"/>
    </location>
</feature>
<feature type="transmembrane region" description="Helical" evidence="8">
    <location>
        <begin position="274"/>
        <end position="294"/>
    </location>
</feature>
<evidence type="ECO:0000256" key="7">
    <source>
        <dbReference type="SAM" id="MobiDB-lite"/>
    </source>
</evidence>
<dbReference type="InterPro" id="IPR050171">
    <property type="entry name" value="MFS_Transporters"/>
</dbReference>